<accession>A0A926ZLQ3</accession>
<reference evidence="1" key="1">
    <citation type="journal article" date="2015" name="ISME J.">
        <title>Draft Genome Sequence of Streptomyces incarnatus NRRL8089, which Produces the Nucleoside Antibiotic Sinefungin.</title>
        <authorList>
            <person name="Oshima K."/>
            <person name="Hattori M."/>
            <person name="Shimizu H."/>
            <person name="Fukuda K."/>
            <person name="Nemoto M."/>
            <person name="Inagaki K."/>
            <person name="Tamura T."/>
        </authorList>
    </citation>
    <scope>NUCLEOTIDE SEQUENCE</scope>
    <source>
        <strain evidence="1">FACHB-1375</strain>
    </source>
</reference>
<name>A0A926ZLQ3_9CYAN</name>
<protein>
    <submittedName>
        <fullName evidence="1">Uncharacterized protein</fullName>
    </submittedName>
</protein>
<evidence type="ECO:0000313" key="1">
    <source>
        <dbReference type="EMBL" id="MBD2185301.1"/>
    </source>
</evidence>
<comment type="caution">
    <text evidence="1">The sequence shown here is derived from an EMBL/GenBank/DDBJ whole genome shotgun (WGS) entry which is preliminary data.</text>
</comment>
<dbReference type="AlphaFoldDB" id="A0A926ZLQ3"/>
<sequence>MQKANSSLEYQLLRQQLGQFLFGKNEIKKRAEMLSGSELARLAIATITAYGLSSR</sequence>
<gene>
    <name evidence="1" type="ORF">H6G03_30210</name>
</gene>
<reference evidence="1" key="2">
    <citation type="submission" date="2020-08" db="EMBL/GenBank/DDBJ databases">
        <authorList>
            <person name="Chen M."/>
            <person name="Teng W."/>
            <person name="Zhao L."/>
            <person name="Hu C."/>
            <person name="Zhou Y."/>
            <person name="Han B."/>
            <person name="Song L."/>
            <person name="Shu W."/>
        </authorList>
    </citation>
    <scope>NUCLEOTIDE SEQUENCE</scope>
    <source>
        <strain evidence="1">FACHB-1375</strain>
    </source>
</reference>
<organism evidence="1 2">
    <name type="scientific">Aerosakkonema funiforme FACHB-1375</name>
    <dbReference type="NCBI Taxonomy" id="2949571"/>
    <lineage>
        <taxon>Bacteria</taxon>
        <taxon>Bacillati</taxon>
        <taxon>Cyanobacteriota</taxon>
        <taxon>Cyanophyceae</taxon>
        <taxon>Oscillatoriophycideae</taxon>
        <taxon>Aerosakkonematales</taxon>
        <taxon>Aerosakkonemataceae</taxon>
        <taxon>Aerosakkonema</taxon>
    </lineage>
</organism>
<proteinExistence type="predicted"/>
<evidence type="ECO:0000313" key="2">
    <source>
        <dbReference type="Proteomes" id="UP000641646"/>
    </source>
</evidence>
<dbReference type="EMBL" id="JACJPW010000115">
    <property type="protein sequence ID" value="MBD2185301.1"/>
    <property type="molecule type" value="Genomic_DNA"/>
</dbReference>
<keyword evidence="2" id="KW-1185">Reference proteome</keyword>
<dbReference type="Proteomes" id="UP000641646">
    <property type="component" value="Unassembled WGS sequence"/>
</dbReference>
<dbReference type="RefSeq" id="WP_190473399.1">
    <property type="nucleotide sequence ID" value="NZ_JACJPW010000115.1"/>
</dbReference>